<feature type="region of interest" description="Disordered" evidence="1">
    <location>
        <begin position="349"/>
        <end position="402"/>
    </location>
</feature>
<name>A0A0D0CL82_9AGAR</name>
<feature type="region of interest" description="Disordered" evidence="1">
    <location>
        <begin position="227"/>
        <end position="310"/>
    </location>
</feature>
<keyword evidence="3" id="KW-1185">Reference proteome</keyword>
<organism evidence="2 3">
    <name type="scientific">Collybiopsis luxurians FD-317 M1</name>
    <dbReference type="NCBI Taxonomy" id="944289"/>
    <lineage>
        <taxon>Eukaryota</taxon>
        <taxon>Fungi</taxon>
        <taxon>Dikarya</taxon>
        <taxon>Basidiomycota</taxon>
        <taxon>Agaricomycotina</taxon>
        <taxon>Agaricomycetes</taxon>
        <taxon>Agaricomycetidae</taxon>
        <taxon>Agaricales</taxon>
        <taxon>Marasmiineae</taxon>
        <taxon>Omphalotaceae</taxon>
        <taxon>Collybiopsis</taxon>
        <taxon>Collybiopsis luxurians</taxon>
    </lineage>
</organism>
<feature type="compositionally biased region" description="Low complexity" evidence="1">
    <location>
        <begin position="30"/>
        <end position="46"/>
    </location>
</feature>
<accession>A0A0D0CL82</accession>
<dbReference type="EMBL" id="KN834802">
    <property type="protein sequence ID" value="KIK55908.1"/>
    <property type="molecule type" value="Genomic_DNA"/>
</dbReference>
<protein>
    <submittedName>
        <fullName evidence="2">Uncharacterized protein</fullName>
    </submittedName>
</protein>
<reference evidence="2 3" key="1">
    <citation type="submission" date="2014-04" db="EMBL/GenBank/DDBJ databases">
        <title>Evolutionary Origins and Diversification of the Mycorrhizal Mutualists.</title>
        <authorList>
            <consortium name="DOE Joint Genome Institute"/>
            <consortium name="Mycorrhizal Genomics Consortium"/>
            <person name="Kohler A."/>
            <person name="Kuo A."/>
            <person name="Nagy L.G."/>
            <person name="Floudas D."/>
            <person name="Copeland A."/>
            <person name="Barry K.W."/>
            <person name="Cichocki N."/>
            <person name="Veneault-Fourrey C."/>
            <person name="LaButti K."/>
            <person name="Lindquist E.A."/>
            <person name="Lipzen A."/>
            <person name="Lundell T."/>
            <person name="Morin E."/>
            <person name="Murat C."/>
            <person name="Riley R."/>
            <person name="Ohm R."/>
            <person name="Sun H."/>
            <person name="Tunlid A."/>
            <person name="Henrissat B."/>
            <person name="Grigoriev I.V."/>
            <person name="Hibbett D.S."/>
            <person name="Martin F."/>
        </authorList>
    </citation>
    <scope>NUCLEOTIDE SEQUENCE [LARGE SCALE GENOMIC DNA]</scope>
    <source>
        <strain evidence="2 3">FD-317 M1</strain>
    </source>
</reference>
<sequence length="402" mass="44704">MGLKTQETQDKQGNTEDEDPVPPYPENEQEFQQQQQAIMNSIQEQQLGEEDRSSLTILQDNQQQEILLEEVPVEIREWLKHAMHAPAAPSADTSRELHEINSHTSKILPDESLSKKINNSLPILGENKAEIAANLIAQKKNEQDEYSKLSSQGRSISQARGIPRKMMMRDIPPHMSHQPGNIRDINPVNPFQRDNHPGVGPSTINQAPHWVPSYPNIPGKGKQCETVEIVTGGGGPPEEPPSGPPPPPSPSDDSDSVSDSEDSKSIKKKSDKSTEEIEPILTGDESENSKKKEVPEELDNTPVLQIQDPIFLREDEYEEYLKEKQAGDTNISGNNTVKRDLEKCCDTEATSNNIGITSLSPSSHKLPSKQENPDTKLSQDIDTQNNIMIQNPTDNNIKLNEC</sequence>
<dbReference type="Proteomes" id="UP000053593">
    <property type="component" value="Unassembled WGS sequence"/>
</dbReference>
<evidence type="ECO:0000256" key="1">
    <source>
        <dbReference type="SAM" id="MobiDB-lite"/>
    </source>
</evidence>
<proteinExistence type="predicted"/>
<feature type="compositionally biased region" description="Polar residues" evidence="1">
    <location>
        <begin position="380"/>
        <end position="402"/>
    </location>
</feature>
<evidence type="ECO:0000313" key="2">
    <source>
        <dbReference type="EMBL" id="KIK55908.1"/>
    </source>
</evidence>
<dbReference type="HOGENOM" id="CLU_685212_0_0_1"/>
<feature type="region of interest" description="Disordered" evidence="1">
    <location>
        <begin position="1"/>
        <end position="55"/>
    </location>
</feature>
<evidence type="ECO:0000313" key="3">
    <source>
        <dbReference type="Proteomes" id="UP000053593"/>
    </source>
</evidence>
<feature type="compositionally biased region" description="Pro residues" evidence="1">
    <location>
        <begin position="237"/>
        <end position="250"/>
    </location>
</feature>
<gene>
    <name evidence="2" type="ORF">GYMLUDRAFT_62322</name>
</gene>
<dbReference type="AlphaFoldDB" id="A0A0D0CL82"/>